<dbReference type="GO" id="GO:0005737">
    <property type="term" value="C:cytoplasm"/>
    <property type="evidence" value="ECO:0007669"/>
    <property type="project" value="TreeGrafter"/>
</dbReference>
<dbReference type="PANTHER" id="PTHR16029">
    <property type="entry name" value="CENTROSOMAL PROTEIN OF 192 KDA"/>
    <property type="match status" value="1"/>
</dbReference>
<dbReference type="InterPro" id="IPR013783">
    <property type="entry name" value="Ig-like_fold"/>
</dbReference>
<dbReference type="InterPro" id="IPR054087">
    <property type="entry name" value="Cep192-like_D7"/>
</dbReference>
<reference evidence="5" key="2">
    <citation type="submission" date="2025-08" db="UniProtKB">
        <authorList>
            <consortium name="Ensembl"/>
        </authorList>
    </citation>
    <scope>IDENTIFICATION</scope>
</reference>
<sequence>MPVRGPQGPALRVAEPPPPGTQRSAREDSLCFHLDVLVLCLWISALRLRFDLSWPAHCLTVTPQHGLLEPQSHLQILISPNPSLASRPALPAWSGQVYVQCDGQQKVIKVQIRQDLALDVSAAPADPPAALPAQAATPLVLPVSRLAPGPPPDPPREAEVRWYLSSFAPPYGVDDSEDVYRATYTAFRCSRASGTLGVPITFLPRDRGDYAQFWDLESHPVGEPQQKSRVRFQLCGTVSDALYAPQEGDCSLVKTEASVKSRRRADAAAPRSRSHRGVYAPQDVYAFPATRVGQSSSLKVNIRNNSADTHEVRRSGPFHIKHSKYSLRPLQCFPPSSHSDRPAVRPSQVQHYLKLPVQFRPGSAGSHSGLLLIQSETSGSLVIQLTAEALP</sequence>
<evidence type="ECO:0000313" key="6">
    <source>
        <dbReference type="Proteomes" id="UP000472267"/>
    </source>
</evidence>
<dbReference type="AlphaFoldDB" id="A0A672H580"/>
<organism evidence="5 6">
    <name type="scientific">Salarias fasciatus</name>
    <name type="common">Jewelled blenny</name>
    <name type="synonym">Blennius fasciatus</name>
    <dbReference type="NCBI Taxonomy" id="181472"/>
    <lineage>
        <taxon>Eukaryota</taxon>
        <taxon>Metazoa</taxon>
        <taxon>Chordata</taxon>
        <taxon>Craniata</taxon>
        <taxon>Vertebrata</taxon>
        <taxon>Euteleostomi</taxon>
        <taxon>Actinopterygii</taxon>
        <taxon>Neopterygii</taxon>
        <taxon>Teleostei</taxon>
        <taxon>Neoteleostei</taxon>
        <taxon>Acanthomorphata</taxon>
        <taxon>Ovalentaria</taxon>
        <taxon>Blenniimorphae</taxon>
        <taxon>Blenniiformes</taxon>
        <taxon>Blennioidei</taxon>
        <taxon>Blenniidae</taxon>
        <taxon>Salariinae</taxon>
        <taxon>Salarias</taxon>
    </lineage>
</organism>
<dbReference type="OMA" id="HTIRAMH"/>
<evidence type="ECO:0000259" key="4">
    <source>
        <dbReference type="Pfam" id="PF22076"/>
    </source>
</evidence>
<dbReference type="Ensembl" id="ENSSFAT00005025211.1">
    <property type="protein sequence ID" value="ENSSFAP00005024234.1"/>
    <property type="gene ID" value="ENSSFAG00005012494.1"/>
</dbReference>
<dbReference type="Pfam" id="PF22066">
    <property type="entry name" value="Cep192_D8"/>
    <property type="match status" value="2"/>
</dbReference>
<dbReference type="Pfam" id="PF22065">
    <property type="entry name" value="Cep192_D7"/>
    <property type="match status" value="1"/>
</dbReference>
<reference evidence="5" key="3">
    <citation type="submission" date="2025-09" db="UniProtKB">
        <authorList>
            <consortium name="Ensembl"/>
        </authorList>
    </citation>
    <scope>IDENTIFICATION</scope>
</reference>
<dbReference type="GO" id="GO:0005814">
    <property type="term" value="C:centriole"/>
    <property type="evidence" value="ECO:0007669"/>
    <property type="project" value="TreeGrafter"/>
</dbReference>
<dbReference type="GO" id="GO:0000242">
    <property type="term" value="C:pericentriolar material"/>
    <property type="evidence" value="ECO:0007669"/>
    <property type="project" value="TreeGrafter"/>
</dbReference>
<evidence type="ECO:0000256" key="1">
    <source>
        <dbReference type="SAM" id="MobiDB-lite"/>
    </source>
</evidence>
<dbReference type="GO" id="GO:0071539">
    <property type="term" value="P:protein localization to centrosome"/>
    <property type="evidence" value="ECO:0007669"/>
    <property type="project" value="InterPro"/>
</dbReference>
<dbReference type="Pfam" id="PF22076">
    <property type="entry name" value="Cep192_D6"/>
    <property type="match status" value="1"/>
</dbReference>
<reference evidence="5" key="1">
    <citation type="submission" date="2019-06" db="EMBL/GenBank/DDBJ databases">
        <authorList>
            <consortium name="Wellcome Sanger Institute Data Sharing"/>
        </authorList>
    </citation>
    <scope>NUCLEOTIDE SEQUENCE [LARGE SCALE GENOMIC DNA]</scope>
</reference>
<evidence type="ECO:0000259" key="3">
    <source>
        <dbReference type="Pfam" id="PF22066"/>
    </source>
</evidence>
<feature type="region of interest" description="Disordered" evidence="1">
    <location>
        <begin position="1"/>
        <end position="25"/>
    </location>
</feature>
<dbReference type="PANTHER" id="PTHR16029:SF11">
    <property type="entry name" value="CENTROSOMAL PROTEIN OF 192 KDA"/>
    <property type="match status" value="1"/>
</dbReference>
<dbReference type="GO" id="GO:0090222">
    <property type="term" value="P:centrosome-templated microtubule nucleation"/>
    <property type="evidence" value="ECO:0007669"/>
    <property type="project" value="InterPro"/>
</dbReference>
<dbReference type="GO" id="GO:0090307">
    <property type="term" value="P:mitotic spindle assembly"/>
    <property type="evidence" value="ECO:0007669"/>
    <property type="project" value="TreeGrafter"/>
</dbReference>
<keyword evidence="6" id="KW-1185">Reference proteome</keyword>
<feature type="domain" description="Cep192-like" evidence="3">
    <location>
        <begin position="349"/>
        <end position="390"/>
    </location>
</feature>
<proteinExistence type="predicted"/>
<feature type="domain" description="Cep192-like" evidence="2">
    <location>
        <begin position="157"/>
        <end position="238"/>
    </location>
</feature>
<evidence type="ECO:0000313" key="5">
    <source>
        <dbReference type="Ensembl" id="ENSSFAP00005024234.1"/>
    </source>
</evidence>
<dbReference type="GO" id="GO:0019901">
    <property type="term" value="F:protein kinase binding"/>
    <property type="evidence" value="ECO:0007669"/>
    <property type="project" value="TreeGrafter"/>
</dbReference>
<dbReference type="InterPro" id="IPR039103">
    <property type="entry name" value="Spd-2/CEP192"/>
</dbReference>
<accession>A0A672H580</accession>
<dbReference type="InterPro" id="IPR054088">
    <property type="entry name" value="Cep192-like_D8"/>
</dbReference>
<feature type="domain" description="Cep192-like" evidence="3">
    <location>
        <begin position="274"/>
        <end position="329"/>
    </location>
</feature>
<protein>
    <submittedName>
        <fullName evidence="5">Uncharacterized protein</fullName>
    </submittedName>
</protein>
<evidence type="ECO:0000259" key="2">
    <source>
        <dbReference type="Pfam" id="PF22065"/>
    </source>
</evidence>
<dbReference type="Gene3D" id="2.60.40.10">
    <property type="entry name" value="Immunoglobulins"/>
    <property type="match status" value="1"/>
</dbReference>
<name>A0A672H580_SALFA</name>
<feature type="domain" description="Cep192-like" evidence="4">
    <location>
        <begin position="46"/>
        <end position="113"/>
    </location>
</feature>
<dbReference type="Proteomes" id="UP000472267">
    <property type="component" value="Chromosome 11"/>
</dbReference>
<dbReference type="GO" id="GO:0051298">
    <property type="term" value="P:centrosome duplication"/>
    <property type="evidence" value="ECO:0007669"/>
    <property type="project" value="InterPro"/>
</dbReference>
<dbReference type="InParanoid" id="A0A672H580"/>
<dbReference type="InterPro" id="IPR054092">
    <property type="entry name" value="Cep192-like_D6"/>
</dbReference>